<comment type="caution">
    <text evidence="6">The sequence shown here is derived from an EMBL/GenBank/DDBJ whole genome shotgun (WGS) entry which is preliminary data.</text>
</comment>
<dbReference type="InterPro" id="IPR039650">
    <property type="entry name" value="HdrA-like"/>
</dbReference>
<dbReference type="RefSeq" id="WP_379025825.1">
    <property type="nucleotide sequence ID" value="NZ_JBHRTA010000061.1"/>
</dbReference>
<sequence length="567" mass="63669">MMIHRFIKASLPVLGVITWVVTFSFAQSSKQLDADICIYGATPAGVTAALAAVEEGHKVIVVEPSRWAGGILGAGLKPMQDCPNFEAVGGITRTLLLSLGMENRFENYTEKDVRQAMRTYMSPKVIQEDFKQLLADHKVTVVYEHRVAEVEKHSGKIERIWLDFAPPDATGCPIPLPQAKRSLAVNAKQFIDASYEGDLMAATGVSYRTGRESVAEFSESLAGVRPPAHIIPIDPYRIKGDKNSGLLPWVDADHKKEIGSADRYTQAYNYRFYITEEPKYRTDIVPPADYKPEQYELLGRYVEYVKANKPKDSVLIYLGNIFPGWRNVQDYNYHRNSVFTIAPLGISQLYADGDYATKSEIWKLHQDYLRGIYTFLTTDPRVPEEFRTKTANIGFDKRHFLGSDGWPHQLYVRVTRRMTGEYTVSQSDVYNKQEVVDPVGLAQYGIDTYPSRRYALDRNGETVVAVEGDMFIGGHAGPTKVPYQIPYRAIIPKRSECTNLLVPVCFSATHVGYASGRMEPVFMILGESAGVAASHALKTGVAVQDINRDEYKNALLERGQRLRWPVD</sequence>
<proteinExistence type="predicted"/>
<name>A0ABV7JSU2_9SPHI</name>
<gene>
    <name evidence="6" type="ORF">ACFOET_19565</name>
</gene>
<dbReference type="GO" id="GO:0016491">
    <property type="term" value="F:oxidoreductase activity"/>
    <property type="evidence" value="ECO:0007669"/>
    <property type="project" value="UniProtKB-KW"/>
</dbReference>
<reference evidence="7" key="1">
    <citation type="journal article" date="2019" name="Int. J. Syst. Evol. Microbiol.">
        <title>The Global Catalogue of Microorganisms (GCM) 10K type strain sequencing project: providing services to taxonomists for standard genome sequencing and annotation.</title>
        <authorList>
            <consortium name="The Broad Institute Genomics Platform"/>
            <consortium name="The Broad Institute Genome Sequencing Center for Infectious Disease"/>
            <person name="Wu L."/>
            <person name="Ma J."/>
        </authorList>
    </citation>
    <scope>NUCLEOTIDE SEQUENCE [LARGE SCALE GENOMIC DNA]</scope>
    <source>
        <strain evidence="7">KCTC 52416</strain>
    </source>
</reference>
<keyword evidence="7" id="KW-1185">Reference proteome</keyword>
<dbReference type="Proteomes" id="UP001595526">
    <property type="component" value="Unassembled WGS sequence"/>
</dbReference>
<dbReference type="Gene3D" id="3.50.50.60">
    <property type="entry name" value="FAD/NAD(P)-binding domain"/>
    <property type="match status" value="1"/>
</dbReference>
<dbReference type="Pfam" id="PF12831">
    <property type="entry name" value="FAD_oxidored"/>
    <property type="match status" value="1"/>
</dbReference>
<protein>
    <submittedName>
        <fullName evidence="6">FAD-dependent oxidoreductase</fullName>
        <ecNumber evidence="6">1.-.-.-</ecNumber>
    </submittedName>
</protein>
<keyword evidence="1" id="KW-0004">4Fe-4S</keyword>
<evidence type="ECO:0000256" key="1">
    <source>
        <dbReference type="ARBA" id="ARBA00022485"/>
    </source>
</evidence>
<evidence type="ECO:0000256" key="2">
    <source>
        <dbReference type="ARBA" id="ARBA00022723"/>
    </source>
</evidence>
<evidence type="ECO:0000256" key="5">
    <source>
        <dbReference type="ARBA" id="ARBA00023014"/>
    </source>
</evidence>
<evidence type="ECO:0000313" key="7">
    <source>
        <dbReference type="Proteomes" id="UP001595526"/>
    </source>
</evidence>
<organism evidence="6 7">
    <name type="scientific">Parapedobacter deserti</name>
    <dbReference type="NCBI Taxonomy" id="1912957"/>
    <lineage>
        <taxon>Bacteria</taxon>
        <taxon>Pseudomonadati</taxon>
        <taxon>Bacteroidota</taxon>
        <taxon>Sphingobacteriia</taxon>
        <taxon>Sphingobacteriales</taxon>
        <taxon>Sphingobacteriaceae</taxon>
        <taxon>Parapedobacter</taxon>
    </lineage>
</organism>
<dbReference type="EMBL" id="JBHRTA010000061">
    <property type="protein sequence ID" value="MFC3199826.1"/>
    <property type="molecule type" value="Genomic_DNA"/>
</dbReference>
<keyword evidence="4" id="KW-0408">Iron</keyword>
<keyword evidence="5" id="KW-0411">Iron-sulfur</keyword>
<evidence type="ECO:0000256" key="3">
    <source>
        <dbReference type="ARBA" id="ARBA00023002"/>
    </source>
</evidence>
<evidence type="ECO:0000313" key="6">
    <source>
        <dbReference type="EMBL" id="MFC3199826.1"/>
    </source>
</evidence>
<dbReference type="SUPFAM" id="SSF51905">
    <property type="entry name" value="FAD/NAD(P)-binding domain"/>
    <property type="match status" value="1"/>
</dbReference>
<accession>A0ABV7JSU2</accession>
<dbReference type="PANTHER" id="PTHR43498:SF1">
    <property type="entry name" value="COB--COM HETERODISULFIDE REDUCTASE IRON-SULFUR SUBUNIT A"/>
    <property type="match status" value="1"/>
</dbReference>
<dbReference type="PANTHER" id="PTHR43498">
    <property type="entry name" value="FERREDOXIN:COB-COM HETERODISULFIDE REDUCTASE SUBUNIT A"/>
    <property type="match status" value="1"/>
</dbReference>
<dbReference type="InterPro" id="IPR036188">
    <property type="entry name" value="FAD/NAD-bd_sf"/>
</dbReference>
<keyword evidence="3 6" id="KW-0560">Oxidoreductase</keyword>
<evidence type="ECO:0000256" key="4">
    <source>
        <dbReference type="ARBA" id="ARBA00023004"/>
    </source>
</evidence>
<keyword evidence="2" id="KW-0479">Metal-binding</keyword>
<dbReference type="EC" id="1.-.-.-" evidence="6"/>